<feature type="region of interest" description="Disordered" evidence="1">
    <location>
        <begin position="63"/>
        <end position="85"/>
    </location>
</feature>
<name>A0A5C6PP28_9TELE</name>
<keyword evidence="3" id="KW-1185">Reference proteome</keyword>
<accession>A0A5C6PP28</accession>
<proteinExistence type="predicted"/>
<dbReference type="AlphaFoldDB" id="A0A5C6PP28"/>
<comment type="caution">
    <text evidence="2">The sequence shown here is derived from an EMBL/GenBank/DDBJ whole genome shotgun (WGS) entry which is preliminary data.</text>
</comment>
<evidence type="ECO:0000313" key="2">
    <source>
        <dbReference type="EMBL" id="TWW80498.1"/>
    </source>
</evidence>
<evidence type="ECO:0000256" key="1">
    <source>
        <dbReference type="SAM" id="MobiDB-lite"/>
    </source>
</evidence>
<protein>
    <submittedName>
        <fullName evidence="2">Uncharacterized protein</fullName>
    </submittedName>
</protein>
<dbReference type="EMBL" id="RHFK02000001">
    <property type="protein sequence ID" value="TWW80498.1"/>
    <property type="molecule type" value="Genomic_DNA"/>
</dbReference>
<organism evidence="2 3">
    <name type="scientific">Takifugu flavidus</name>
    <name type="common">sansaifugu</name>
    <dbReference type="NCBI Taxonomy" id="433684"/>
    <lineage>
        <taxon>Eukaryota</taxon>
        <taxon>Metazoa</taxon>
        <taxon>Chordata</taxon>
        <taxon>Craniata</taxon>
        <taxon>Vertebrata</taxon>
        <taxon>Euteleostomi</taxon>
        <taxon>Actinopterygii</taxon>
        <taxon>Neopterygii</taxon>
        <taxon>Teleostei</taxon>
        <taxon>Neoteleostei</taxon>
        <taxon>Acanthomorphata</taxon>
        <taxon>Eupercaria</taxon>
        <taxon>Tetraodontiformes</taxon>
        <taxon>Tetradontoidea</taxon>
        <taxon>Tetraodontidae</taxon>
        <taxon>Takifugu</taxon>
    </lineage>
</organism>
<sequence length="149" mass="16837">MKNVNLRSRTLISKGLDHSHRFLCPSVRGACRVVRGGGRCASDMLYDFKMNSVIVFLSFSDSETTDDEGENQYETKDDIGDDEDQTVHTDFASTPLFQEPLRDVFKRISSTSPPSSFPETRQTSLHLTDAKSVWFDYTCQFTEESCSAN</sequence>
<dbReference type="Proteomes" id="UP000324091">
    <property type="component" value="Chromosome 1"/>
</dbReference>
<evidence type="ECO:0000313" key="3">
    <source>
        <dbReference type="Proteomes" id="UP000324091"/>
    </source>
</evidence>
<reference evidence="2 3" key="1">
    <citation type="submission" date="2019-04" db="EMBL/GenBank/DDBJ databases">
        <title>Chromosome genome assembly for Takifugu flavidus.</title>
        <authorList>
            <person name="Xiao S."/>
        </authorList>
    </citation>
    <scope>NUCLEOTIDE SEQUENCE [LARGE SCALE GENOMIC DNA]</scope>
    <source>
        <strain evidence="2">HTHZ2018</strain>
        <tissue evidence="2">Muscle</tissue>
    </source>
</reference>
<gene>
    <name evidence="2" type="ORF">D4764_01G0003130</name>
</gene>